<feature type="binding site" evidence="11">
    <location>
        <position position="427"/>
    </location>
    <ligand>
        <name>[4Fe-4S] cluster</name>
        <dbReference type="ChEBI" id="CHEBI:49883"/>
    </ligand>
</feature>
<evidence type="ECO:0000313" key="15">
    <source>
        <dbReference type="Proteomes" id="UP001347796"/>
    </source>
</evidence>
<keyword evidence="3 10" id="KW-0004">4Fe-4S</keyword>
<evidence type="ECO:0000256" key="12">
    <source>
        <dbReference type="SAM" id="MobiDB-lite"/>
    </source>
</evidence>
<evidence type="ECO:0000256" key="7">
    <source>
        <dbReference type="ARBA" id="ARBA00023004"/>
    </source>
</evidence>
<feature type="binding site" evidence="11">
    <location>
        <position position="387"/>
    </location>
    <ligand>
        <name>[4Fe-4S] cluster</name>
        <dbReference type="ChEBI" id="CHEBI:49883"/>
    </ligand>
</feature>
<keyword evidence="9 10" id="KW-0238">DNA-binding</keyword>
<dbReference type="InterPro" id="IPR016558">
    <property type="entry name" value="DNA_primase_lsu_euk"/>
</dbReference>
<feature type="domain" description="DNA primase large subunit C-terminal" evidence="13">
    <location>
        <begin position="283"/>
        <end position="454"/>
    </location>
</feature>
<dbReference type="PANTHER" id="PTHR10537:SF3">
    <property type="entry name" value="DNA PRIMASE LARGE SUBUNIT"/>
    <property type="match status" value="1"/>
</dbReference>
<evidence type="ECO:0000256" key="6">
    <source>
        <dbReference type="ARBA" id="ARBA00022723"/>
    </source>
</evidence>
<comment type="cofactor">
    <cofactor evidence="10">
        <name>[4Fe-4S] cluster</name>
        <dbReference type="ChEBI" id="CHEBI:49883"/>
    </cofactor>
    <text evidence="10">Binds 1 [4Fe-4S] cluster.</text>
</comment>
<dbReference type="Proteomes" id="UP001347796">
    <property type="component" value="Unassembled WGS sequence"/>
</dbReference>
<dbReference type="AlphaFoldDB" id="A0AAN8JP58"/>
<dbReference type="Gene3D" id="1.20.930.80">
    <property type="match status" value="1"/>
</dbReference>
<evidence type="ECO:0000259" key="13">
    <source>
        <dbReference type="Pfam" id="PF04104"/>
    </source>
</evidence>
<dbReference type="Pfam" id="PF04104">
    <property type="entry name" value="DNA_primase_lrg"/>
    <property type="match status" value="1"/>
</dbReference>
<evidence type="ECO:0000313" key="14">
    <source>
        <dbReference type="EMBL" id="KAK6180085.1"/>
    </source>
</evidence>
<reference evidence="14 15" key="1">
    <citation type="submission" date="2024-01" db="EMBL/GenBank/DDBJ databases">
        <title>The genome of the rayed Mediterranean limpet Patella caerulea (Linnaeus, 1758).</title>
        <authorList>
            <person name="Anh-Thu Weber A."/>
            <person name="Halstead-Nussloch G."/>
        </authorList>
    </citation>
    <scope>NUCLEOTIDE SEQUENCE [LARGE SCALE GENOMIC DNA]</scope>
    <source>
        <strain evidence="14">AATW-2023a</strain>
        <tissue evidence="14">Whole specimen</tissue>
    </source>
</reference>
<accession>A0AAN8JP58</accession>
<keyword evidence="4 10" id="KW-0639">Primosome</keyword>
<comment type="similarity">
    <text evidence="1 10">Belongs to the eukaryotic-type primase large subunit family.</text>
</comment>
<feature type="compositionally biased region" description="Low complexity" evidence="12">
    <location>
        <begin position="484"/>
        <end position="504"/>
    </location>
</feature>
<dbReference type="FunFam" id="1.20.930.80:FF:000001">
    <property type="entry name" value="DNA primase large subunit"/>
    <property type="match status" value="1"/>
</dbReference>
<dbReference type="GO" id="GO:0005658">
    <property type="term" value="C:alpha DNA polymerase:primase complex"/>
    <property type="evidence" value="ECO:0007669"/>
    <property type="project" value="TreeGrafter"/>
</dbReference>
<gene>
    <name evidence="14" type="ORF">SNE40_012297</name>
</gene>
<feature type="region of interest" description="Disordered" evidence="12">
    <location>
        <begin position="459"/>
        <end position="506"/>
    </location>
</feature>
<name>A0AAN8JP58_PATCE</name>
<evidence type="ECO:0000256" key="3">
    <source>
        <dbReference type="ARBA" id="ARBA00022485"/>
    </source>
</evidence>
<evidence type="ECO:0000256" key="5">
    <source>
        <dbReference type="ARBA" id="ARBA00022705"/>
    </source>
</evidence>
<dbReference type="PIRSF" id="PIRSF009449">
    <property type="entry name" value="DNA_primase_large_subunit"/>
    <property type="match status" value="1"/>
</dbReference>
<evidence type="ECO:0000256" key="10">
    <source>
        <dbReference type="PIRNR" id="PIRNR009449"/>
    </source>
</evidence>
<keyword evidence="15" id="KW-1185">Reference proteome</keyword>
<dbReference type="EMBL" id="JAZGQO010000008">
    <property type="protein sequence ID" value="KAK6180085.1"/>
    <property type="molecule type" value="Genomic_DNA"/>
</dbReference>
<dbReference type="InterPro" id="IPR058560">
    <property type="entry name" value="DNA_primase_C"/>
</dbReference>
<organism evidence="14 15">
    <name type="scientific">Patella caerulea</name>
    <name type="common">Rayed Mediterranean limpet</name>
    <dbReference type="NCBI Taxonomy" id="87958"/>
    <lineage>
        <taxon>Eukaryota</taxon>
        <taxon>Metazoa</taxon>
        <taxon>Spiralia</taxon>
        <taxon>Lophotrochozoa</taxon>
        <taxon>Mollusca</taxon>
        <taxon>Gastropoda</taxon>
        <taxon>Patellogastropoda</taxon>
        <taxon>Patelloidea</taxon>
        <taxon>Patellidae</taxon>
        <taxon>Patella</taxon>
    </lineage>
</organism>
<keyword evidence="6 10" id="KW-0479">Metal-binding</keyword>
<dbReference type="CDD" id="cd07322">
    <property type="entry name" value="PriL_PriS_Eukaryotic"/>
    <property type="match status" value="1"/>
</dbReference>
<feature type="binding site" evidence="11">
    <location>
        <position position="291"/>
    </location>
    <ligand>
        <name>[4Fe-4S] cluster</name>
        <dbReference type="ChEBI" id="CHEBI:49883"/>
    </ligand>
</feature>
<evidence type="ECO:0000256" key="8">
    <source>
        <dbReference type="ARBA" id="ARBA00023014"/>
    </source>
</evidence>
<dbReference type="Pfam" id="PF26466">
    <property type="entry name" value="DNA_primase_lrg_N"/>
    <property type="match status" value="1"/>
</dbReference>
<dbReference type="InterPro" id="IPR007238">
    <property type="entry name" value="DNA_primase_lsu_euk/arc"/>
</dbReference>
<comment type="function">
    <text evidence="10">DNA primase is the polymerase that synthesizes small RNA primers for the Okazaki fragments made during discontinuous DNA replication.</text>
</comment>
<evidence type="ECO:0000256" key="4">
    <source>
        <dbReference type="ARBA" id="ARBA00022515"/>
    </source>
</evidence>
<dbReference type="GO" id="GO:0003677">
    <property type="term" value="F:DNA binding"/>
    <property type="evidence" value="ECO:0007669"/>
    <property type="project" value="UniProtKB-UniRule"/>
</dbReference>
<comment type="caution">
    <text evidence="14">The sequence shown here is derived from an EMBL/GenBank/DDBJ whole genome shotgun (WGS) entry which is preliminary data.</text>
</comment>
<evidence type="ECO:0000256" key="9">
    <source>
        <dbReference type="ARBA" id="ARBA00023125"/>
    </source>
</evidence>
<dbReference type="GO" id="GO:0006270">
    <property type="term" value="P:DNA replication initiation"/>
    <property type="evidence" value="ECO:0007669"/>
    <property type="project" value="TreeGrafter"/>
</dbReference>
<evidence type="ECO:0000256" key="2">
    <source>
        <dbReference type="ARBA" id="ARBA00019038"/>
    </source>
</evidence>
<evidence type="ECO:0000256" key="11">
    <source>
        <dbReference type="PIRSR" id="PIRSR009449-1"/>
    </source>
</evidence>
<evidence type="ECO:0000256" key="1">
    <source>
        <dbReference type="ARBA" id="ARBA00010564"/>
    </source>
</evidence>
<dbReference type="GO" id="GO:0051539">
    <property type="term" value="F:4 iron, 4 sulfur cluster binding"/>
    <property type="evidence" value="ECO:0007669"/>
    <property type="project" value="UniProtKB-UniRule"/>
</dbReference>
<keyword evidence="8 10" id="KW-0411">Iron-sulfur</keyword>
<dbReference type="GO" id="GO:0006269">
    <property type="term" value="P:DNA replication, synthesis of primer"/>
    <property type="evidence" value="ECO:0007669"/>
    <property type="project" value="UniProtKB-KW"/>
</dbReference>
<protein>
    <recommendedName>
        <fullName evidence="2 10">DNA primase large subunit</fullName>
    </recommendedName>
</protein>
<dbReference type="PANTHER" id="PTHR10537">
    <property type="entry name" value="DNA PRIMASE LARGE SUBUNIT"/>
    <property type="match status" value="1"/>
</dbReference>
<keyword evidence="7 10" id="KW-0408">Iron</keyword>
<keyword evidence="5 10" id="KW-0235">DNA replication</keyword>
<proteinExistence type="inferred from homology"/>
<sequence length="528" mass="60719">MDIRTRVKSHKRKKVDGAEQYPHVLQFYSVPPTETISLQEFEEFAVERLKVLKACETAGIKHIRGTEAYNDLLHKEIRKTKLRNILKTSGKENLTEEDIYGRKLDHISHFILRLAYCRSEELRRWFLQQELDLFRYRFQNESIQGSEEFLILNNLDYTPIPSEEKEKISGELAYSISSGHVSTADFFKVYFTDALDLVKSRKVYLKGGYAYVVRDDLISILLSVYRAKLSKALSQTSRALPHLEEDDRLLPMLCGLSKRYLGQDYTNKKPSAGQITADMIEVLSKKSFPLCMQHLHQVLKREHHLKHGGRMQYGLFLKGIGMSLEEALKFWKTEFIKLIDGDKFDKQYAYNIRHNYGKEGKRADYTPYSCMKIIMSNAPGPGDSHGCPFRHTDAEMLKQKLRTNGLSKDAIEEVMTTTKRGHFQLACSKYFEYIHGGVTGDGDVPNFQHPNQYFEESQKRLNGDKGLSQSTPKTPKVVRRVPANSQTTPSQSKSQSTAQTQNSNFGELDDDFMMTEEEMGLLDQKVTN</sequence>
<dbReference type="GO" id="GO:0046872">
    <property type="term" value="F:metal ion binding"/>
    <property type="evidence" value="ECO:0007669"/>
    <property type="project" value="UniProtKB-UniRule"/>
</dbReference>
<feature type="binding site" evidence="11">
    <location>
        <position position="370"/>
    </location>
    <ligand>
        <name>[4Fe-4S] cluster</name>
        <dbReference type="ChEBI" id="CHEBI:49883"/>
    </ligand>
</feature>